<accession>A0A0E0QJ86</accession>
<reference evidence="2" key="2">
    <citation type="submission" date="2015-06" db="UniProtKB">
        <authorList>
            <consortium name="EnsemblPlants"/>
        </authorList>
    </citation>
    <scope>IDENTIFICATION</scope>
</reference>
<feature type="region of interest" description="Disordered" evidence="1">
    <location>
        <begin position="1"/>
        <end position="20"/>
    </location>
</feature>
<dbReference type="Gramene" id="ORUFI08G17190.1">
    <property type="protein sequence ID" value="ORUFI08G17190.1"/>
    <property type="gene ID" value="ORUFI08G17190"/>
</dbReference>
<organism evidence="2 3">
    <name type="scientific">Oryza rufipogon</name>
    <name type="common">Brownbeard rice</name>
    <name type="synonym">Asian wild rice</name>
    <dbReference type="NCBI Taxonomy" id="4529"/>
    <lineage>
        <taxon>Eukaryota</taxon>
        <taxon>Viridiplantae</taxon>
        <taxon>Streptophyta</taxon>
        <taxon>Embryophyta</taxon>
        <taxon>Tracheophyta</taxon>
        <taxon>Spermatophyta</taxon>
        <taxon>Magnoliopsida</taxon>
        <taxon>Liliopsida</taxon>
        <taxon>Poales</taxon>
        <taxon>Poaceae</taxon>
        <taxon>BOP clade</taxon>
        <taxon>Oryzoideae</taxon>
        <taxon>Oryzeae</taxon>
        <taxon>Oryzinae</taxon>
        <taxon>Oryza</taxon>
    </lineage>
</organism>
<dbReference type="HOGENOM" id="CLU_858902_0_0_1"/>
<reference evidence="3" key="1">
    <citation type="submission" date="2013-06" db="EMBL/GenBank/DDBJ databases">
        <authorList>
            <person name="Zhao Q."/>
        </authorList>
    </citation>
    <scope>NUCLEOTIDE SEQUENCE</scope>
    <source>
        <strain evidence="3">cv. W1943</strain>
    </source>
</reference>
<feature type="region of interest" description="Disordered" evidence="1">
    <location>
        <begin position="164"/>
        <end position="193"/>
    </location>
</feature>
<keyword evidence="3" id="KW-1185">Reference proteome</keyword>
<dbReference type="EnsemblPlants" id="ORUFI08G17190.1">
    <property type="protein sequence ID" value="ORUFI08G17190.1"/>
    <property type="gene ID" value="ORUFI08G17190"/>
</dbReference>
<dbReference type="Proteomes" id="UP000008022">
    <property type="component" value="Unassembled WGS sequence"/>
</dbReference>
<evidence type="ECO:0000256" key="1">
    <source>
        <dbReference type="SAM" id="MobiDB-lite"/>
    </source>
</evidence>
<protein>
    <submittedName>
        <fullName evidence="2">Uncharacterized protein</fullName>
    </submittedName>
</protein>
<proteinExistence type="predicted"/>
<evidence type="ECO:0000313" key="2">
    <source>
        <dbReference type="EnsemblPlants" id="ORUFI08G17190.1"/>
    </source>
</evidence>
<sequence length="324" mass="35679">MDVTASDEVPAEDAVAGNELRCGPWAGEDAAAGDEVRVQCGAWTGEDAAVGDDTSTPRRPAPYYPDTCRNRAIPDRYHMIPREYRLIRDKNRLIPDTWYHSIPARYQDLIPHKYHALRGDTCKVSYDSYHIEGDTYEVSSDTYEDQLEYKEYIILLRPRPDAATVGMDDDGAQRASTYPSSPATPPPAASCGWSARTITPLTASPPSPCPRSWPSSDAASRTASLACITGLSRKEDGNLAGSGHGDDALRVAARAPEAELLRMHRGSGDGDAPPARWRSMRWEDARDDGAAILSPSQSLRLVLQRWMTRWTKGDPVPSRRDPVI</sequence>
<name>A0A0E0QJ86_ORYRU</name>
<dbReference type="AlphaFoldDB" id="A0A0E0QJ86"/>
<evidence type="ECO:0000313" key="3">
    <source>
        <dbReference type="Proteomes" id="UP000008022"/>
    </source>
</evidence>